<feature type="transmembrane region" description="Helical" evidence="1">
    <location>
        <begin position="218"/>
        <end position="236"/>
    </location>
</feature>
<gene>
    <name evidence="2" type="ORF">GCM10010280_57200</name>
</gene>
<dbReference type="AlphaFoldDB" id="A0A918C189"/>
<reference evidence="2" key="1">
    <citation type="journal article" date="2014" name="Int. J. Syst. Evol. Microbiol.">
        <title>Complete genome sequence of Corynebacterium casei LMG S-19264T (=DSM 44701T), isolated from a smear-ripened cheese.</title>
        <authorList>
            <consortium name="US DOE Joint Genome Institute (JGI-PGF)"/>
            <person name="Walter F."/>
            <person name="Albersmeier A."/>
            <person name="Kalinowski J."/>
            <person name="Ruckert C."/>
        </authorList>
    </citation>
    <scope>NUCLEOTIDE SEQUENCE</scope>
    <source>
        <strain evidence="2">JCM 4403</strain>
    </source>
</reference>
<accession>A0A918C189</accession>
<keyword evidence="1" id="KW-1133">Transmembrane helix</keyword>
<keyword evidence="3" id="KW-1185">Reference proteome</keyword>
<reference evidence="2" key="2">
    <citation type="submission" date="2020-09" db="EMBL/GenBank/DDBJ databases">
        <authorList>
            <person name="Sun Q."/>
            <person name="Ohkuma M."/>
        </authorList>
    </citation>
    <scope>NUCLEOTIDE SEQUENCE</scope>
    <source>
        <strain evidence="2">JCM 4403</strain>
    </source>
</reference>
<keyword evidence="1" id="KW-0472">Membrane</keyword>
<dbReference type="Proteomes" id="UP000656732">
    <property type="component" value="Unassembled WGS sequence"/>
</dbReference>
<feature type="transmembrane region" description="Helical" evidence="1">
    <location>
        <begin position="173"/>
        <end position="192"/>
    </location>
</feature>
<feature type="transmembrane region" description="Helical" evidence="1">
    <location>
        <begin position="57"/>
        <end position="77"/>
    </location>
</feature>
<proteinExistence type="predicted"/>
<protein>
    <recommendedName>
        <fullName evidence="4">ABC transporter permease</fullName>
    </recommendedName>
</protein>
<evidence type="ECO:0000256" key="1">
    <source>
        <dbReference type="SAM" id="Phobius"/>
    </source>
</evidence>
<dbReference type="EMBL" id="BMTU01000015">
    <property type="protein sequence ID" value="GGR01828.1"/>
    <property type="molecule type" value="Genomic_DNA"/>
</dbReference>
<evidence type="ECO:0008006" key="4">
    <source>
        <dbReference type="Google" id="ProtNLM"/>
    </source>
</evidence>
<name>A0A918C189_9ACTN</name>
<evidence type="ECO:0000313" key="2">
    <source>
        <dbReference type="EMBL" id="GGR01828.1"/>
    </source>
</evidence>
<keyword evidence="1" id="KW-0812">Transmembrane</keyword>
<sequence>MRNLVHGELRKAVTGRTWWILMLAGTFLCLLSTFGFASEGHKAVAAGGSAADVTNDIARAWMMMFLFASLSGAILVTREYGTGTVARSVLLAGSRGRLLAAKTAVATAAGAAFGLLAAGLGALACAFAGAPYGDSAAFTRETWLILAGVFACSVLAAPWGALLGWIVRNQVSAVALLITLTLVVDPGVQALAPEAAQYLLTIAMSSVYRDVKPDLLPVPWAFAAIAGWLTAAWFAARRLLTTRDIV</sequence>
<feature type="transmembrane region" description="Helical" evidence="1">
    <location>
        <begin position="18"/>
        <end position="37"/>
    </location>
</feature>
<feature type="transmembrane region" description="Helical" evidence="1">
    <location>
        <begin position="98"/>
        <end position="130"/>
    </location>
</feature>
<feature type="transmembrane region" description="Helical" evidence="1">
    <location>
        <begin position="142"/>
        <end position="166"/>
    </location>
</feature>
<dbReference type="Pfam" id="PF12730">
    <property type="entry name" value="ABC2_membrane_4"/>
    <property type="match status" value="1"/>
</dbReference>
<dbReference type="RefSeq" id="WP_189560930.1">
    <property type="nucleotide sequence ID" value="NZ_BMTE01000013.1"/>
</dbReference>
<evidence type="ECO:0000313" key="3">
    <source>
        <dbReference type="Proteomes" id="UP000656732"/>
    </source>
</evidence>
<comment type="caution">
    <text evidence="2">The sequence shown here is derived from an EMBL/GenBank/DDBJ whole genome shotgun (WGS) entry which is preliminary data.</text>
</comment>
<organism evidence="2 3">
    <name type="scientific">Streptomyces pilosus</name>
    <dbReference type="NCBI Taxonomy" id="28893"/>
    <lineage>
        <taxon>Bacteria</taxon>
        <taxon>Bacillati</taxon>
        <taxon>Actinomycetota</taxon>
        <taxon>Actinomycetes</taxon>
        <taxon>Kitasatosporales</taxon>
        <taxon>Streptomycetaceae</taxon>
        <taxon>Streptomyces</taxon>
    </lineage>
</organism>